<protein>
    <submittedName>
        <fullName evidence="1">Uncharacterized protein</fullName>
    </submittedName>
</protein>
<reference evidence="1" key="1">
    <citation type="journal article" date="2014" name="Front. Microbiol.">
        <title>High frequency of phylogenetically diverse reductive dehalogenase-homologous genes in deep subseafloor sedimentary metagenomes.</title>
        <authorList>
            <person name="Kawai M."/>
            <person name="Futagami T."/>
            <person name="Toyoda A."/>
            <person name="Takaki Y."/>
            <person name="Nishi S."/>
            <person name="Hori S."/>
            <person name="Arai W."/>
            <person name="Tsubouchi T."/>
            <person name="Morono Y."/>
            <person name="Uchiyama I."/>
            <person name="Ito T."/>
            <person name="Fujiyama A."/>
            <person name="Inagaki F."/>
            <person name="Takami H."/>
        </authorList>
    </citation>
    <scope>NUCLEOTIDE SEQUENCE</scope>
    <source>
        <strain evidence="1">Expedition CK06-06</strain>
    </source>
</reference>
<proteinExistence type="predicted"/>
<sequence>ELAMEQVNRHLDMLDERLDNMDTVITSLVERVMEKPLTMEISCPKCGQTIQINITSNVRLKG</sequence>
<organism evidence="1">
    <name type="scientific">marine sediment metagenome</name>
    <dbReference type="NCBI Taxonomy" id="412755"/>
    <lineage>
        <taxon>unclassified sequences</taxon>
        <taxon>metagenomes</taxon>
        <taxon>ecological metagenomes</taxon>
    </lineage>
</organism>
<dbReference type="EMBL" id="BARV01043764">
    <property type="protein sequence ID" value="GAI66013.1"/>
    <property type="molecule type" value="Genomic_DNA"/>
</dbReference>
<comment type="caution">
    <text evidence="1">The sequence shown here is derived from an EMBL/GenBank/DDBJ whole genome shotgun (WGS) entry which is preliminary data.</text>
</comment>
<accession>X1QCT0</accession>
<evidence type="ECO:0000313" key="1">
    <source>
        <dbReference type="EMBL" id="GAI66013.1"/>
    </source>
</evidence>
<dbReference type="AlphaFoldDB" id="X1QCT0"/>
<gene>
    <name evidence="1" type="ORF">S06H3_65153</name>
</gene>
<feature type="non-terminal residue" evidence="1">
    <location>
        <position position="1"/>
    </location>
</feature>
<name>X1QCT0_9ZZZZ</name>